<feature type="compositionally biased region" description="Polar residues" evidence="1">
    <location>
        <begin position="204"/>
        <end position="213"/>
    </location>
</feature>
<name>A0AAD2CM38_9STRA</name>
<feature type="compositionally biased region" description="Polar residues" evidence="1">
    <location>
        <begin position="226"/>
        <end position="242"/>
    </location>
</feature>
<evidence type="ECO:0000313" key="2">
    <source>
        <dbReference type="EMBL" id="CAJ1939235.1"/>
    </source>
</evidence>
<feature type="compositionally biased region" description="Polar residues" evidence="1">
    <location>
        <begin position="517"/>
        <end position="542"/>
    </location>
</feature>
<feature type="compositionally biased region" description="Polar residues" evidence="1">
    <location>
        <begin position="638"/>
        <end position="657"/>
    </location>
</feature>
<reference evidence="2" key="1">
    <citation type="submission" date="2023-08" db="EMBL/GenBank/DDBJ databases">
        <authorList>
            <person name="Audoor S."/>
            <person name="Bilcke G."/>
        </authorList>
    </citation>
    <scope>NUCLEOTIDE SEQUENCE</scope>
</reference>
<dbReference type="AlphaFoldDB" id="A0AAD2CM38"/>
<feature type="compositionally biased region" description="Polar residues" evidence="1">
    <location>
        <begin position="460"/>
        <end position="491"/>
    </location>
</feature>
<feature type="region of interest" description="Disordered" evidence="1">
    <location>
        <begin position="202"/>
        <end position="249"/>
    </location>
</feature>
<feature type="compositionally biased region" description="Low complexity" evidence="1">
    <location>
        <begin position="598"/>
        <end position="617"/>
    </location>
</feature>
<keyword evidence="3" id="KW-1185">Reference proteome</keyword>
<feature type="region of interest" description="Disordered" evidence="1">
    <location>
        <begin position="401"/>
        <end position="696"/>
    </location>
</feature>
<feature type="compositionally biased region" description="Polar residues" evidence="1">
    <location>
        <begin position="401"/>
        <end position="411"/>
    </location>
</feature>
<dbReference type="Proteomes" id="UP001295423">
    <property type="component" value="Unassembled WGS sequence"/>
</dbReference>
<feature type="compositionally biased region" description="Low complexity" evidence="1">
    <location>
        <begin position="83"/>
        <end position="92"/>
    </location>
</feature>
<comment type="caution">
    <text evidence="2">The sequence shown here is derived from an EMBL/GenBank/DDBJ whole genome shotgun (WGS) entry which is preliminary data.</text>
</comment>
<dbReference type="EMBL" id="CAKOGP040000779">
    <property type="protein sequence ID" value="CAJ1939235.1"/>
    <property type="molecule type" value="Genomic_DNA"/>
</dbReference>
<feature type="region of interest" description="Disordered" evidence="1">
    <location>
        <begin position="323"/>
        <end position="344"/>
    </location>
</feature>
<feature type="compositionally biased region" description="Polar residues" evidence="1">
    <location>
        <begin position="48"/>
        <end position="63"/>
    </location>
</feature>
<proteinExistence type="predicted"/>
<feature type="compositionally biased region" description="Basic residues" evidence="1">
    <location>
        <begin position="10"/>
        <end position="38"/>
    </location>
</feature>
<organism evidence="2 3">
    <name type="scientific">Cylindrotheca closterium</name>
    <dbReference type="NCBI Taxonomy" id="2856"/>
    <lineage>
        <taxon>Eukaryota</taxon>
        <taxon>Sar</taxon>
        <taxon>Stramenopiles</taxon>
        <taxon>Ochrophyta</taxon>
        <taxon>Bacillariophyta</taxon>
        <taxon>Bacillariophyceae</taxon>
        <taxon>Bacillariophycidae</taxon>
        <taxon>Bacillariales</taxon>
        <taxon>Bacillariaceae</taxon>
        <taxon>Cylindrotheca</taxon>
    </lineage>
</organism>
<feature type="compositionally biased region" description="Polar residues" evidence="1">
    <location>
        <begin position="435"/>
        <end position="454"/>
    </location>
</feature>
<sequence length="696" mass="76564">MVESKDTKTKIKKSKTTSKPKTKKSPKKNKSPKKKLPPSRKNEIWESLSVSDDLSETPRSSPTEVDDGDWSESCSSQANKPVRQQPQAARRQSNTRIDMSGSMHSNDDVNWDNLDEDSSVEEVLFEGYYGSSSRLPVLPFLSGTSLDESMMDSVANDDNNGKKPASEMSLKELKAELVSFGISPSNFLEKIEMVKAVKDARQGEATNSNNNKNIAPPRAAPRKQNRSSTHTAASNNINGDNTTRSRSVSVVSHYSEDLNNNNITSSGPLAAKGRFEEHESVIYTSSNGTQEVATILKIHLDDYLVPFYDILLVSSRKEKQTDDAHLSEVPAANHQDSGPIPDAIAFTFDDDEEEQVVQPPEQVDLSMRSQTWDGMDDNEYYEEISHHSSPHRRSIGNSYRSAAAENNNSTRSRGRSIGNLADNNISSRGHRHSIGASTPSSMKQRNNYSQSPHQNRARVSKNSMFSPRRGSNNMSPNNSSRQPALRSSNNVSPSRTPISSRRSCNNGPSPTPRGRRTNSINTDNVSPTRRRTSANTGTSPTRPASCRRRDSTDSYIPPSRPGSTRASRTTITGNSPTRPASCRRRDSTDSSNIPPRPATTRSSTGGGRPTTSVRSTSPIPPKRPVSMRHHSAPISPVRNANLSMNNMSPKRPTCSTTHRNKSDLSPKRPKSVRSPAAPRSQSYGHSAKLLKKRMSS</sequence>
<evidence type="ECO:0000256" key="1">
    <source>
        <dbReference type="SAM" id="MobiDB-lite"/>
    </source>
</evidence>
<feature type="region of interest" description="Disordered" evidence="1">
    <location>
        <begin position="1"/>
        <end position="113"/>
    </location>
</feature>
<feature type="compositionally biased region" description="Polar residues" evidence="1">
    <location>
        <begin position="561"/>
        <end position="578"/>
    </location>
</feature>
<accession>A0AAD2CM38</accession>
<evidence type="ECO:0000313" key="3">
    <source>
        <dbReference type="Proteomes" id="UP001295423"/>
    </source>
</evidence>
<protein>
    <submittedName>
        <fullName evidence="2">Uncharacterized protein</fullName>
    </submittedName>
</protein>
<gene>
    <name evidence="2" type="ORF">CYCCA115_LOCUS6495</name>
</gene>
<feature type="compositionally biased region" description="Low complexity" evidence="1">
    <location>
        <begin position="492"/>
        <end position="503"/>
    </location>
</feature>